<sequence>MDRRPQRSIEQIEVIEHRVIEEGRRPVGTGRALPSYSPVRRPLDAHEQRDISLDRRYDVTGERDVSRDASFIHTSANYGQQIEASPSRSHLFASGQTLNSSGSRLNTSGQRVEFADISESTPINNYGYDIHEIHTSGG</sequence>
<reference evidence="3" key="2">
    <citation type="submission" date="2017-02" db="UniProtKB">
        <authorList>
            <consortium name="WormBaseParasite"/>
        </authorList>
    </citation>
    <scope>IDENTIFICATION</scope>
</reference>
<evidence type="ECO:0000256" key="1">
    <source>
        <dbReference type="SAM" id="MobiDB-lite"/>
    </source>
</evidence>
<dbReference type="AlphaFoldDB" id="A0A0K0DNR4"/>
<organism evidence="2 3">
    <name type="scientific">Angiostrongylus cantonensis</name>
    <name type="common">Rat lungworm</name>
    <dbReference type="NCBI Taxonomy" id="6313"/>
    <lineage>
        <taxon>Eukaryota</taxon>
        <taxon>Metazoa</taxon>
        <taxon>Ecdysozoa</taxon>
        <taxon>Nematoda</taxon>
        <taxon>Chromadorea</taxon>
        <taxon>Rhabditida</taxon>
        <taxon>Rhabditina</taxon>
        <taxon>Rhabditomorpha</taxon>
        <taxon>Strongyloidea</taxon>
        <taxon>Metastrongylidae</taxon>
        <taxon>Angiostrongylus</taxon>
    </lineage>
</organism>
<evidence type="ECO:0000313" key="3">
    <source>
        <dbReference type="WBParaSite" id="ACAC_0001340301-mRNA-1"/>
    </source>
</evidence>
<name>A0A0K0DNR4_ANGCA</name>
<feature type="region of interest" description="Disordered" evidence="1">
    <location>
        <begin position="23"/>
        <end position="48"/>
    </location>
</feature>
<dbReference type="Proteomes" id="UP000035642">
    <property type="component" value="Unassembled WGS sequence"/>
</dbReference>
<keyword evidence="2" id="KW-1185">Reference proteome</keyword>
<feature type="region of interest" description="Disordered" evidence="1">
    <location>
        <begin position="82"/>
        <end position="107"/>
    </location>
</feature>
<dbReference type="WBParaSite" id="ACAC_0001340301-mRNA-1">
    <property type="protein sequence ID" value="ACAC_0001340301-mRNA-1"/>
    <property type="gene ID" value="ACAC_0001340301"/>
</dbReference>
<accession>A0A0K0DNR4</accession>
<protein>
    <submittedName>
        <fullName evidence="3">Uncharacterized protein</fullName>
    </submittedName>
</protein>
<proteinExistence type="predicted"/>
<dbReference type="STRING" id="6313.A0A0K0DNR4"/>
<reference evidence="2" key="1">
    <citation type="submission" date="2012-09" db="EMBL/GenBank/DDBJ databases">
        <authorList>
            <person name="Martin A.A."/>
        </authorList>
    </citation>
    <scope>NUCLEOTIDE SEQUENCE</scope>
</reference>
<evidence type="ECO:0000313" key="2">
    <source>
        <dbReference type="Proteomes" id="UP000035642"/>
    </source>
</evidence>